<dbReference type="RefSeq" id="WP_154419638.1">
    <property type="nucleotide sequence ID" value="NZ_VUNS01000022.1"/>
</dbReference>
<dbReference type="Proteomes" id="UP000435649">
    <property type="component" value="Unassembled WGS sequence"/>
</dbReference>
<keyword evidence="3" id="KW-1185">Reference proteome</keyword>
<accession>A0A844G5R7</accession>
<name>A0A844G5R7_9BACT</name>
<protein>
    <submittedName>
        <fullName evidence="2">Uncharacterized protein</fullName>
    </submittedName>
</protein>
<evidence type="ECO:0000313" key="3">
    <source>
        <dbReference type="Proteomes" id="UP000435649"/>
    </source>
</evidence>
<sequence>MYHQLLKRTFFLMTLCGSVMLSAGDDAWSKSGSHYSYTRTGKIAPESLPDGGIKYTFSLGCPEYPFDAGTGSCTPGDLEYSGGATSGSASGVTGTVEYGKDELPTSDTSMSMSGKLIPPEGAEGSQPTWSASATLQSPFWLEASPSDIVKAGTAVTVTAKGDPTESTWTINSTDWKDHSQSNSEKYKTSSIVFNRDMWDKMKWTPNPIPKNYLFPSGGNYSVSATTTEEQDQRSASISIKVLELVKLQYRIGSSGSFQDFEDYNDDGIPELIIPYYNTITTVEDELKGVSKKEIEIFFRVNLQPDISEWPNDKPTWEGATVSSADRTIASKKFNNKGTTTIKVKYDASYAISADVHIVKVHYTKDGTEYGFDAPYSAHPNDYQTYVSVDKSETTSVKLNLDPKPSNLTFYAQTADKTKFKIGTDEKKEIASGTEVINIAGMNPAGNNTDSTIKIYVQHLTDQAKNYTFPDMISVLLFKKKEIPNWYIYRVKPTSSAPNVATGLTSSNLKNYANNVVKSAVAEFDNVYVSPQLVIPFDINGNGALDWYYDGGSQPEHSIIASSPNITGDPKLVIVSAVNFAWRTTADAAIGDTSVTLQGNYYISSWINRSYTFGVGANAENVTITGVSGNVITFGAPLTKNHPSGETVFASFAGGVSADPQIVLDSSNADRTSLHETLHRGNVGNLLDISDRVENIMLYYIPSAGGDVILRHRSQKLHYSNSRENQWSKFPR</sequence>
<dbReference type="AlphaFoldDB" id="A0A844G5R7"/>
<dbReference type="EMBL" id="VUNS01000022">
    <property type="protein sequence ID" value="MST98706.1"/>
    <property type="molecule type" value="Genomic_DNA"/>
</dbReference>
<feature type="chain" id="PRO_5032974295" evidence="1">
    <location>
        <begin position="24"/>
        <end position="731"/>
    </location>
</feature>
<organism evidence="2 3">
    <name type="scientific">Victivallis lenta</name>
    <dbReference type="NCBI Taxonomy" id="2606640"/>
    <lineage>
        <taxon>Bacteria</taxon>
        <taxon>Pseudomonadati</taxon>
        <taxon>Lentisphaerota</taxon>
        <taxon>Lentisphaeria</taxon>
        <taxon>Victivallales</taxon>
        <taxon>Victivallaceae</taxon>
        <taxon>Victivallis</taxon>
    </lineage>
</organism>
<reference evidence="2 3" key="1">
    <citation type="submission" date="2019-08" db="EMBL/GenBank/DDBJ databases">
        <title>In-depth cultivation of the pig gut microbiome towards novel bacterial diversity and tailored functional studies.</title>
        <authorList>
            <person name="Wylensek D."/>
            <person name="Hitch T.C.A."/>
            <person name="Clavel T."/>
        </authorList>
    </citation>
    <scope>NUCLEOTIDE SEQUENCE [LARGE SCALE GENOMIC DNA]</scope>
    <source>
        <strain evidence="2 3">BBE-744-WT-12</strain>
    </source>
</reference>
<evidence type="ECO:0000313" key="2">
    <source>
        <dbReference type="EMBL" id="MST98706.1"/>
    </source>
</evidence>
<evidence type="ECO:0000256" key="1">
    <source>
        <dbReference type="SAM" id="SignalP"/>
    </source>
</evidence>
<proteinExistence type="predicted"/>
<gene>
    <name evidence="2" type="ORF">FYJ85_16830</name>
</gene>
<feature type="signal peptide" evidence="1">
    <location>
        <begin position="1"/>
        <end position="23"/>
    </location>
</feature>
<comment type="caution">
    <text evidence="2">The sequence shown here is derived from an EMBL/GenBank/DDBJ whole genome shotgun (WGS) entry which is preliminary data.</text>
</comment>
<keyword evidence="1" id="KW-0732">Signal</keyword>